<organism evidence="1 2">
    <name type="scientific">Aquincola tertiaricarbonis</name>
    <dbReference type="NCBI Taxonomy" id="391953"/>
    <lineage>
        <taxon>Bacteria</taxon>
        <taxon>Pseudomonadati</taxon>
        <taxon>Pseudomonadota</taxon>
        <taxon>Betaproteobacteria</taxon>
        <taxon>Burkholderiales</taxon>
        <taxon>Sphaerotilaceae</taxon>
        <taxon>Aquincola</taxon>
    </lineage>
</organism>
<dbReference type="Proteomes" id="UP001056201">
    <property type="component" value="Chromosome 1"/>
</dbReference>
<sequence length="190" mass="20691">MQPPPLADWLAERRAQGAQQRDPMRFRFIEAMARRAAGHRGLAAERLAQRLQQLAAAYDGAAAAAPQPASAAPAAARPPGPLAALVAELAQQSPPETELKTLRDFRSTWSRLSAERRLTQSLAVVPDNAGPLNSQQLVHRALRLMRELSPGYLDRFVQHVDALLWLDQLNAAGAAPRKTSAADRRRSSSP</sequence>
<name>A0ABY4S1H4_AQUTE</name>
<keyword evidence="2" id="KW-1185">Reference proteome</keyword>
<evidence type="ECO:0000313" key="1">
    <source>
        <dbReference type="EMBL" id="URI06967.1"/>
    </source>
</evidence>
<protein>
    <submittedName>
        <fullName evidence="1">DUF2894 domain-containing protein</fullName>
    </submittedName>
</protein>
<accession>A0ABY4S1H4</accession>
<gene>
    <name evidence="1" type="ORF">MW290_13840</name>
</gene>
<dbReference type="EMBL" id="CP097635">
    <property type="protein sequence ID" value="URI06967.1"/>
    <property type="molecule type" value="Genomic_DNA"/>
</dbReference>
<evidence type="ECO:0000313" key="2">
    <source>
        <dbReference type="Proteomes" id="UP001056201"/>
    </source>
</evidence>
<proteinExistence type="predicted"/>
<dbReference type="InterPro" id="IPR021549">
    <property type="entry name" value="DUF2894"/>
</dbReference>
<dbReference type="Pfam" id="PF11445">
    <property type="entry name" value="DUF2894"/>
    <property type="match status" value="1"/>
</dbReference>
<reference evidence="1" key="1">
    <citation type="submission" date="2022-05" db="EMBL/GenBank/DDBJ databases">
        <title>An RpoN-dependent PEP-CTERM gene is involved in floc formation of an Aquincola tertiaricarbonis strain.</title>
        <authorList>
            <person name="Qiu D."/>
            <person name="Xia M."/>
        </authorList>
    </citation>
    <scope>NUCLEOTIDE SEQUENCE</scope>
    <source>
        <strain evidence="1">RN12</strain>
    </source>
</reference>